<feature type="domain" description="HTH cro/C1-type" evidence="1">
    <location>
        <begin position="125"/>
        <end position="147"/>
    </location>
</feature>
<dbReference type="RefSeq" id="WP_044423235.1">
    <property type="nucleotide sequence ID" value="NZ_JYHK01000105.1"/>
</dbReference>
<name>A0A0N8TCX4_9PSED</name>
<dbReference type="InterPro" id="IPR010982">
    <property type="entry name" value="Lambda_DNA-bd_dom_sf"/>
</dbReference>
<evidence type="ECO:0000313" key="2">
    <source>
        <dbReference type="EMBL" id="KPZ12001.1"/>
    </source>
</evidence>
<dbReference type="SMART" id="SM00530">
    <property type="entry name" value="HTH_XRE"/>
    <property type="match status" value="1"/>
</dbReference>
<evidence type="ECO:0000259" key="1">
    <source>
        <dbReference type="PROSITE" id="PS50943"/>
    </source>
</evidence>
<dbReference type="Gene3D" id="1.10.260.40">
    <property type="entry name" value="lambda repressor-like DNA-binding domains"/>
    <property type="match status" value="1"/>
</dbReference>
<keyword evidence="2" id="KW-0238">DNA-binding</keyword>
<comment type="caution">
    <text evidence="2">The sequence shown here is derived from an EMBL/GenBank/DDBJ whole genome shotgun (WGS) entry which is preliminary data.</text>
</comment>
<dbReference type="InterPro" id="IPR001387">
    <property type="entry name" value="Cro/C1-type_HTH"/>
</dbReference>
<evidence type="ECO:0000313" key="3">
    <source>
        <dbReference type="Proteomes" id="UP000050317"/>
    </source>
</evidence>
<dbReference type="AlphaFoldDB" id="A0A0N8TCX4"/>
<reference evidence="2 3" key="1">
    <citation type="submission" date="2015-09" db="EMBL/GenBank/DDBJ databases">
        <title>Genome announcement of multiple Pseudomonas syringae strains.</title>
        <authorList>
            <person name="Thakur S."/>
            <person name="Wang P.W."/>
            <person name="Gong Y."/>
            <person name="Weir B.S."/>
            <person name="Guttman D.S."/>
        </authorList>
    </citation>
    <scope>NUCLEOTIDE SEQUENCE [LARGE SCALE GENOMIC DNA]</scope>
    <source>
        <strain evidence="2 3">ICMP3963</strain>
    </source>
</reference>
<gene>
    <name evidence="2" type="ORF">ALO40_102295</name>
</gene>
<dbReference type="SUPFAM" id="SSF47413">
    <property type="entry name" value="lambda repressor-like DNA-binding domains"/>
    <property type="match status" value="1"/>
</dbReference>
<dbReference type="Pfam" id="PF01381">
    <property type="entry name" value="HTH_3"/>
    <property type="match status" value="1"/>
</dbReference>
<feature type="domain" description="HTH cro/C1-type" evidence="1">
    <location>
        <begin position="11"/>
        <end position="63"/>
    </location>
</feature>
<accession>A0A0N8TCX4</accession>
<dbReference type="CDD" id="cd00093">
    <property type="entry name" value="HTH_XRE"/>
    <property type="match status" value="1"/>
</dbReference>
<dbReference type="PATRIC" id="fig|251703.9.peg.1202"/>
<protein>
    <submittedName>
        <fullName evidence="2">DNA-binding protein</fullName>
    </submittedName>
</protein>
<proteinExistence type="predicted"/>
<dbReference type="Proteomes" id="UP000050317">
    <property type="component" value="Unassembled WGS sequence"/>
</dbReference>
<dbReference type="GO" id="GO:0003677">
    <property type="term" value="F:DNA binding"/>
    <property type="evidence" value="ECO:0007669"/>
    <property type="project" value="UniProtKB-KW"/>
</dbReference>
<organism evidence="2 3">
    <name type="scientific">Pseudomonas syringae pv. viburni</name>
    <dbReference type="NCBI Taxonomy" id="251703"/>
    <lineage>
        <taxon>Bacteria</taxon>
        <taxon>Pseudomonadati</taxon>
        <taxon>Pseudomonadota</taxon>
        <taxon>Gammaproteobacteria</taxon>
        <taxon>Pseudomonadales</taxon>
        <taxon>Pseudomonadaceae</taxon>
        <taxon>Pseudomonas</taxon>
    </lineage>
</organism>
<sequence length="150" mass="15648">MSIHEGFAAALRWIRVTKGLNQKEVSSAVAASHVSQLEAGKTSPTVKVAGDLALALGLSPSALLAAAAASDLGATPRAVLMQAIDDLERLGLIDMVPPASAQSTDSPHPTSARAALTRSQVQELKKRGLTQVAVAKDLGIPRSTVQRHWK</sequence>
<dbReference type="EMBL" id="LJRR01000339">
    <property type="protein sequence ID" value="KPZ12001.1"/>
    <property type="molecule type" value="Genomic_DNA"/>
</dbReference>
<dbReference type="PROSITE" id="PS50943">
    <property type="entry name" value="HTH_CROC1"/>
    <property type="match status" value="2"/>
</dbReference>